<protein>
    <submittedName>
        <fullName evidence="1">Uncharacterized protein</fullName>
    </submittedName>
</protein>
<evidence type="ECO:0000313" key="1">
    <source>
        <dbReference type="EnsemblPlants" id="ONIVA11G08690.1"/>
    </source>
</evidence>
<accession>A0A0E0J0C4</accession>
<dbReference type="Proteomes" id="UP000006591">
    <property type="component" value="Chromosome 11"/>
</dbReference>
<organism evidence="1">
    <name type="scientific">Oryza nivara</name>
    <name type="common">Indian wild rice</name>
    <name type="synonym">Oryza sativa f. spontanea</name>
    <dbReference type="NCBI Taxonomy" id="4536"/>
    <lineage>
        <taxon>Eukaryota</taxon>
        <taxon>Viridiplantae</taxon>
        <taxon>Streptophyta</taxon>
        <taxon>Embryophyta</taxon>
        <taxon>Tracheophyta</taxon>
        <taxon>Spermatophyta</taxon>
        <taxon>Magnoliopsida</taxon>
        <taxon>Liliopsida</taxon>
        <taxon>Poales</taxon>
        <taxon>Poaceae</taxon>
        <taxon>BOP clade</taxon>
        <taxon>Oryzoideae</taxon>
        <taxon>Oryzeae</taxon>
        <taxon>Oryzinae</taxon>
        <taxon>Oryza</taxon>
    </lineage>
</organism>
<keyword evidence="2" id="KW-1185">Reference proteome</keyword>
<dbReference type="EnsemblPlants" id="ONIVA11G08690.1">
    <property type="protein sequence ID" value="ONIVA11G08690.1"/>
    <property type="gene ID" value="ONIVA11G08690"/>
</dbReference>
<dbReference type="Gramene" id="ONIVA11G08690.1">
    <property type="protein sequence ID" value="ONIVA11G08690.1"/>
    <property type="gene ID" value="ONIVA11G08690"/>
</dbReference>
<dbReference type="AlphaFoldDB" id="A0A0E0J0C4"/>
<reference evidence="1" key="2">
    <citation type="submission" date="2018-04" db="EMBL/GenBank/DDBJ databases">
        <title>OnivRS2 (Oryza nivara Reference Sequence Version 2).</title>
        <authorList>
            <person name="Zhang J."/>
            <person name="Kudrna D."/>
            <person name="Lee S."/>
            <person name="Talag J."/>
            <person name="Rajasekar S."/>
            <person name="Welchert J."/>
            <person name="Hsing Y.-I."/>
            <person name="Wing R.A."/>
        </authorList>
    </citation>
    <scope>NUCLEOTIDE SEQUENCE [LARGE SCALE GENOMIC DNA]</scope>
    <source>
        <strain evidence="1">SL10</strain>
    </source>
</reference>
<proteinExistence type="predicted"/>
<dbReference type="HOGENOM" id="CLU_3109744_0_0_1"/>
<sequence>MERPAVAVARGALAVSARARRLLERVGVDLDDGVEKRVEAGDLAQGTSDQG</sequence>
<evidence type="ECO:0000313" key="2">
    <source>
        <dbReference type="Proteomes" id="UP000006591"/>
    </source>
</evidence>
<reference evidence="1" key="1">
    <citation type="submission" date="2015-04" db="UniProtKB">
        <authorList>
            <consortium name="EnsemblPlants"/>
        </authorList>
    </citation>
    <scope>IDENTIFICATION</scope>
    <source>
        <strain evidence="1">SL10</strain>
    </source>
</reference>
<name>A0A0E0J0C4_ORYNI</name>